<gene>
    <name evidence="3" type="ORF">LV83_03272</name>
</gene>
<dbReference type="PANTHER" id="PTHR34220:SF7">
    <property type="entry name" value="SENSOR HISTIDINE KINASE YPDA"/>
    <property type="match status" value="1"/>
</dbReference>
<keyword evidence="1" id="KW-0812">Transmembrane</keyword>
<evidence type="ECO:0000259" key="2">
    <source>
        <dbReference type="Pfam" id="PF06580"/>
    </source>
</evidence>
<keyword evidence="3" id="KW-0808">Transferase</keyword>
<dbReference type="RefSeq" id="WP_111612606.1">
    <property type="nucleotide sequence ID" value="NZ_QLLK01000010.1"/>
</dbReference>
<dbReference type="EMBL" id="QLLK01000010">
    <property type="protein sequence ID" value="RAI86716.1"/>
    <property type="molecule type" value="Genomic_DNA"/>
</dbReference>
<dbReference type="Pfam" id="PF06580">
    <property type="entry name" value="His_kinase"/>
    <property type="match status" value="1"/>
</dbReference>
<feature type="domain" description="Signal transduction histidine kinase internal region" evidence="2">
    <location>
        <begin position="175"/>
        <end position="244"/>
    </location>
</feature>
<organism evidence="3 4">
    <name type="scientific">Algoriphagus yeomjeoni</name>
    <dbReference type="NCBI Taxonomy" id="291403"/>
    <lineage>
        <taxon>Bacteria</taxon>
        <taxon>Pseudomonadati</taxon>
        <taxon>Bacteroidota</taxon>
        <taxon>Cytophagia</taxon>
        <taxon>Cytophagales</taxon>
        <taxon>Cyclobacteriaceae</taxon>
        <taxon>Algoriphagus</taxon>
    </lineage>
</organism>
<accession>A0A327PA39</accession>
<feature type="transmembrane region" description="Helical" evidence="1">
    <location>
        <begin position="66"/>
        <end position="84"/>
    </location>
</feature>
<evidence type="ECO:0000256" key="1">
    <source>
        <dbReference type="SAM" id="Phobius"/>
    </source>
</evidence>
<protein>
    <submittedName>
        <fullName evidence="3">Histidine kinase</fullName>
    </submittedName>
</protein>
<feature type="transmembrane region" description="Helical" evidence="1">
    <location>
        <begin position="34"/>
        <end position="54"/>
    </location>
</feature>
<dbReference type="GO" id="GO:0000155">
    <property type="term" value="F:phosphorelay sensor kinase activity"/>
    <property type="evidence" value="ECO:0007669"/>
    <property type="project" value="InterPro"/>
</dbReference>
<dbReference type="InterPro" id="IPR050640">
    <property type="entry name" value="Bact_2-comp_sensor_kinase"/>
</dbReference>
<evidence type="ECO:0000313" key="3">
    <source>
        <dbReference type="EMBL" id="RAI86716.1"/>
    </source>
</evidence>
<sequence>METSKSQLNSGRLGEKSRVLGVIDLIFKPGKQPLYLLFLIFLSYALLDLLSTFIEFGEVDGWLMAQYHFIAGYLICAVYFKLVLPEYFILKRRIRAIIYFLLLLILLVGIKLLVHNVFLGTLPLTKGFLVGEFNRLFNFLILTSVVWAFYNILKLGKSKYEIEIKHEQLKVMHRSMQLSSHFVLNSLSIYLSKIIKLSPSLAAEFSKLTSLLRYSFKEFEEPNFLNEEIKAVEEYLQIQRMRFPQLSLDAAIEVPPISEELPMPKLCLLTLVENVFFHADYTDKEHPCLIKFKLVREKATRNWLFTVCITNKVQNSREKPRTGFGASSVFRVLRHEFGDGFYNKVVSDESNYSLLLTINYGTTV</sequence>
<keyword evidence="1" id="KW-0472">Membrane</keyword>
<feature type="transmembrane region" description="Helical" evidence="1">
    <location>
        <begin position="96"/>
        <end position="115"/>
    </location>
</feature>
<dbReference type="PANTHER" id="PTHR34220">
    <property type="entry name" value="SENSOR HISTIDINE KINASE YPDA"/>
    <property type="match status" value="1"/>
</dbReference>
<name>A0A327PA39_9BACT</name>
<keyword evidence="1" id="KW-1133">Transmembrane helix</keyword>
<keyword evidence="4" id="KW-1185">Reference proteome</keyword>
<feature type="transmembrane region" description="Helical" evidence="1">
    <location>
        <begin position="135"/>
        <end position="153"/>
    </location>
</feature>
<evidence type="ECO:0000313" key="4">
    <source>
        <dbReference type="Proteomes" id="UP000249610"/>
    </source>
</evidence>
<dbReference type="OrthoDB" id="820574at2"/>
<proteinExistence type="predicted"/>
<dbReference type="GO" id="GO:0016020">
    <property type="term" value="C:membrane"/>
    <property type="evidence" value="ECO:0007669"/>
    <property type="project" value="InterPro"/>
</dbReference>
<dbReference type="AlphaFoldDB" id="A0A327PA39"/>
<dbReference type="Proteomes" id="UP000249610">
    <property type="component" value="Unassembled WGS sequence"/>
</dbReference>
<comment type="caution">
    <text evidence="3">The sequence shown here is derived from an EMBL/GenBank/DDBJ whole genome shotgun (WGS) entry which is preliminary data.</text>
</comment>
<reference evidence="3 4" key="1">
    <citation type="submission" date="2018-06" db="EMBL/GenBank/DDBJ databases">
        <title>Genomic Encyclopedia of Archaeal and Bacterial Type Strains, Phase II (KMG-II): from individual species to whole genera.</title>
        <authorList>
            <person name="Goeker M."/>
        </authorList>
    </citation>
    <scope>NUCLEOTIDE SEQUENCE [LARGE SCALE GENOMIC DNA]</scope>
    <source>
        <strain evidence="3 4">DSM 23446</strain>
    </source>
</reference>
<dbReference type="InterPro" id="IPR010559">
    <property type="entry name" value="Sig_transdc_His_kin_internal"/>
</dbReference>
<keyword evidence="3" id="KW-0418">Kinase</keyword>